<dbReference type="Proteomes" id="UP000000787">
    <property type="component" value="Plasmid pHAU01"/>
</dbReference>
<keyword evidence="1" id="KW-0812">Transmembrane</keyword>
<dbReference type="HOGENOM" id="CLU_1141345_0_0_0"/>
<name>A9B8X5_HERA2</name>
<organism evidence="2 3">
    <name type="scientific">Herpetosiphon aurantiacus (strain ATCC 23779 / DSM 785 / 114-95)</name>
    <dbReference type="NCBI Taxonomy" id="316274"/>
    <lineage>
        <taxon>Bacteria</taxon>
        <taxon>Bacillati</taxon>
        <taxon>Chloroflexota</taxon>
        <taxon>Chloroflexia</taxon>
        <taxon>Herpetosiphonales</taxon>
        <taxon>Herpetosiphonaceae</taxon>
        <taxon>Herpetosiphon</taxon>
    </lineage>
</organism>
<dbReference type="BioCyc" id="HAUR316274:GHYA-5223-MONOMER"/>
<feature type="transmembrane region" description="Helical" evidence="1">
    <location>
        <begin position="21"/>
        <end position="39"/>
    </location>
</feature>
<dbReference type="InParanoid" id="A9B8X5"/>
<keyword evidence="1" id="KW-1133">Transmembrane helix</keyword>
<reference evidence="2 3" key="1">
    <citation type="journal article" date="2011" name="Stand. Genomic Sci.">
        <title>Complete genome sequence of the filamentous gliding predatory bacterium Herpetosiphon aurantiacus type strain (114-95(T)).</title>
        <authorList>
            <person name="Kiss H."/>
            <person name="Nett M."/>
            <person name="Domin N."/>
            <person name="Martin K."/>
            <person name="Maresca J.A."/>
            <person name="Copeland A."/>
            <person name="Lapidus A."/>
            <person name="Lucas S."/>
            <person name="Berry K.W."/>
            <person name="Glavina Del Rio T."/>
            <person name="Dalin E."/>
            <person name="Tice H."/>
            <person name="Pitluck S."/>
            <person name="Richardson P."/>
            <person name="Bruce D."/>
            <person name="Goodwin L."/>
            <person name="Han C."/>
            <person name="Detter J.C."/>
            <person name="Schmutz J."/>
            <person name="Brettin T."/>
            <person name="Land M."/>
            <person name="Hauser L."/>
            <person name="Kyrpides N.C."/>
            <person name="Ivanova N."/>
            <person name="Goker M."/>
            <person name="Woyke T."/>
            <person name="Klenk H.P."/>
            <person name="Bryant D.A."/>
        </authorList>
    </citation>
    <scope>NUCLEOTIDE SEQUENCE [LARGE SCALE GENOMIC DNA]</scope>
    <source>
        <strain evidence="3">ATCC 23779 / DSM 785 / 114-95</strain>
        <plasmid evidence="2">pHAU01</plasmid>
    </source>
</reference>
<dbReference type="PROSITE" id="PS51257">
    <property type="entry name" value="PROKAR_LIPOPROTEIN"/>
    <property type="match status" value="1"/>
</dbReference>
<keyword evidence="2" id="KW-0614">Plasmid</keyword>
<evidence type="ECO:0000313" key="3">
    <source>
        <dbReference type="Proteomes" id="UP000000787"/>
    </source>
</evidence>
<dbReference type="AlphaFoldDB" id="A9B8X5"/>
<proteinExistence type="predicted"/>
<dbReference type="KEGG" id="hau:Haur_5161"/>
<feature type="transmembrane region" description="Helical" evidence="1">
    <location>
        <begin position="90"/>
        <end position="110"/>
    </location>
</feature>
<evidence type="ECO:0000313" key="2">
    <source>
        <dbReference type="EMBL" id="ABX07789.1"/>
    </source>
</evidence>
<sequence>MRDRIPFLATFRRTYGRSLNVSLFTIIISGCILYGHPSLDSYQARMLWGLSSAIGVTVVVCFTIAHRLLRAVKTRLVHSRIPFVAAFMRTYGRSLNISLFSIISCGSILYVNPGLDREHATILWGMFIVGGLTVVVLFYVGYRILAYGIQRLVKKKKGIDFINGLDKGDLFRLFDFMEYERDVSHVRFRNATIFQTLCDLTIIAKKEIRVGNARSSGYFVTDWAKARILKQVQRVFVDKKTNR</sequence>
<keyword evidence="3" id="KW-1185">Reference proteome</keyword>
<dbReference type="EMBL" id="CP000876">
    <property type="protein sequence ID" value="ABX07789.1"/>
    <property type="molecule type" value="Genomic_DNA"/>
</dbReference>
<protein>
    <submittedName>
        <fullName evidence="2">Uncharacterized protein</fullName>
    </submittedName>
</protein>
<feature type="transmembrane region" description="Helical" evidence="1">
    <location>
        <begin position="122"/>
        <end position="145"/>
    </location>
</feature>
<evidence type="ECO:0000256" key="1">
    <source>
        <dbReference type="SAM" id="Phobius"/>
    </source>
</evidence>
<keyword evidence="1" id="KW-0472">Membrane</keyword>
<accession>A9B8X5</accession>
<feature type="transmembrane region" description="Helical" evidence="1">
    <location>
        <begin position="45"/>
        <end position="69"/>
    </location>
</feature>
<gene>
    <name evidence="2" type="ordered locus">Haur_5161</name>
</gene>
<geneLocation type="plasmid" evidence="2 3">
    <name>pHAU01</name>
</geneLocation>